<evidence type="ECO:0000313" key="3">
    <source>
        <dbReference type="EMBL" id="MCP2729327.1"/>
    </source>
</evidence>
<dbReference type="EMBL" id="JAMZMM010000108">
    <property type="protein sequence ID" value="MCP2729327.1"/>
    <property type="molecule type" value="Genomic_DNA"/>
</dbReference>
<dbReference type="InterPro" id="IPR050983">
    <property type="entry name" value="GST_Omega/HSP26"/>
</dbReference>
<dbReference type="PROSITE" id="PS50405">
    <property type="entry name" value="GST_CTER"/>
    <property type="match status" value="1"/>
</dbReference>
<sequence>MRQQVNPITASYPILYSFRRCPYAMRARLALVVSNCVCELREVVLRDKPQEMLAVSPKGTVPVLIDLNGRVIDESIDIMLWALAQHDPEKWLMPEEGNLAAMLELISQCDRGFKYHLDRYKYPNRYEDTDGIVHRNEGYLYLERLNQQLSKTRYLFGNSVALADMAIAPFIRQFAHTDLDWFNEQQLPHLHDWLARFVDSEIYNRVMNKYLKWESGKVGVIFP</sequence>
<reference evidence="3" key="1">
    <citation type="submission" date="2022-06" db="EMBL/GenBank/DDBJ databases">
        <title>New cyanobacteria of genus Symplocastrum in benthos of Lake Baikal.</title>
        <authorList>
            <person name="Sorokovikova E."/>
            <person name="Tikhonova I."/>
            <person name="Krasnopeev A."/>
            <person name="Evseev P."/>
            <person name="Gladkikh A."/>
            <person name="Belykh O."/>
        </authorList>
    </citation>
    <scope>NUCLEOTIDE SEQUENCE</scope>
    <source>
        <strain evidence="3">BBK-W-15</strain>
    </source>
</reference>
<dbReference type="AlphaFoldDB" id="A0AAE3GSU7"/>
<gene>
    <name evidence="3" type="ORF">NJ959_12760</name>
</gene>
<evidence type="ECO:0000259" key="2">
    <source>
        <dbReference type="PROSITE" id="PS50405"/>
    </source>
</evidence>
<organism evidence="3 4">
    <name type="scientific">Limnofasciculus baicalensis BBK-W-15</name>
    <dbReference type="NCBI Taxonomy" id="2699891"/>
    <lineage>
        <taxon>Bacteria</taxon>
        <taxon>Bacillati</taxon>
        <taxon>Cyanobacteriota</taxon>
        <taxon>Cyanophyceae</taxon>
        <taxon>Coleofasciculales</taxon>
        <taxon>Coleofasciculaceae</taxon>
        <taxon>Limnofasciculus</taxon>
        <taxon>Limnofasciculus baicalensis</taxon>
    </lineage>
</organism>
<dbReference type="InterPro" id="IPR004045">
    <property type="entry name" value="Glutathione_S-Trfase_N"/>
</dbReference>
<dbReference type="Proteomes" id="UP001204953">
    <property type="component" value="Unassembled WGS sequence"/>
</dbReference>
<dbReference type="GO" id="GO:0005737">
    <property type="term" value="C:cytoplasm"/>
    <property type="evidence" value="ECO:0007669"/>
    <property type="project" value="TreeGrafter"/>
</dbReference>
<dbReference type="CDD" id="cd03196">
    <property type="entry name" value="GST_C_5"/>
    <property type="match status" value="1"/>
</dbReference>
<dbReference type="RefSeq" id="WP_254012112.1">
    <property type="nucleotide sequence ID" value="NZ_JAMZMM010000108.1"/>
</dbReference>
<feature type="domain" description="GST C-terminal" evidence="2">
    <location>
        <begin position="93"/>
        <end position="215"/>
    </location>
</feature>
<dbReference type="Gene3D" id="1.20.1050.10">
    <property type="match status" value="1"/>
</dbReference>
<dbReference type="InterPro" id="IPR036249">
    <property type="entry name" value="Thioredoxin-like_sf"/>
</dbReference>
<dbReference type="SUPFAM" id="SSF52833">
    <property type="entry name" value="Thioredoxin-like"/>
    <property type="match status" value="1"/>
</dbReference>
<dbReference type="CDD" id="cd03060">
    <property type="entry name" value="GST_N_Omega_like"/>
    <property type="match status" value="1"/>
</dbReference>
<name>A0AAE3GSU7_9CYAN</name>
<protein>
    <submittedName>
        <fullName evidence="3">Glutathione S-transferase</fullName>
    </submittedName>
</protein>
<comment type="caution">
    <text evidence="3">The sequence shown here is derived from an EMBL/GenBank/DDBJ whole genome shotgun (WGS) entry which is preliminary data.</text>
</comment>
<dbReference type="SUPFAM" id="SSF47616">
    <property type="entry name" value="GST C-terminal domain-like"/>
    <property type="match status" value="1"/>
</dbReference>
<dbReference type="InterPro" id="IPR010987">
    <property type="entry name" value="Glutathione-S-Trfase_C-like"/>
</dbReference>
<accession>A0AAE3GSU7</accession>
<proteinExistence type="predicted"/>
<dbReference type="Pfam" id="PF13410">
    <property type="entry name" value="GST_C_2"/>
    <property type="match status" value="1"/>
</dbReference>
<dbReference type="Pfam" id="PF13417">
    <property type="entry name" value="GST_N_3"/>
    <property type="match status" value="1"/>
</dbReference>
<evidence type="ECO:0000259" key="1">
    <source>
        <dbReference type="PROSITE" id="PS50404"/>
    </source>
</evidence>
<dbReference type="PROSITE" id="PS50404">
    <property type="entry name" value="GST_NTER"/>
    <property type="match status" value="1"/>
</dbReference>
<dbReference type="Gene3D" id="3.40.30.10">
    <property type="entry name" value="Glutaredoxin"/>
    <property type="match status" value="1"/>
</dbReference>
<dbReference type="InterPro" id="IPR040079">
    <property type="entry name" value="Glutathione_S-Trfase"/>
</dbReference>
<keyword evidence="4" id="KW-1185">Reference proteome</keyword>
<dbReference type="PANTHER" id="PTHR43968">
    <property type="match status" value="1"/>
</dbReference>
<feature type="domain" description="GST N-terminal" evidence="1">
    <location>
        <begin position="11"/>
        <end position="90"/>
    </location>
</feature>
<dbReference type="PANTHER" id="PTHR43968:SF6">
    <property type="entry name" value="GLUTATHIONE S-TRANSFERASE OMEGA"/>
    <property type="match status" value="1"/>
</dbReference>
<dbReference type="InterPro" id="IPR036282">
    <property type="entry name" value="Glutathione-S-Trfase_C_sf"/>
</dbReference>
<dbReference type="SFLD" id="SFLDS00019">
    <property type="entry name" value="Glutathione_Transferase_(cytos"/>
    <property type="match status" value="1"/>
</dbReference>
<evidence type="ECO:0000313" key="4">
    <source>
        <dbReference type="Proteomes" id="UP001204953"/>
    </source>
</evidence>